<organism evidence="1 2">
    <name type="scientific">Spiribacter salinus</name>
    <dbReference type="NCBI Taxonomy" id="1335746"/>
    <lineage>
        <taxon>Bacteria</taxon>
        <taxon>Pseudomonadati</taxon>
        <taxon>Pseudomonadota</taxon>
        <taxon>Gammaproteobacteria</taxon>
        <taxon>Chromatiales</taxon>
        <taxon>Ectothiorhodospiraceae</taxon>
        <taxon>Spiribacter</taxon>
    </lineage>
</organism>
<gene>
    <name evidence="1" type="ORF">FKY71_11350</name>
</gene>
<comment type="caution">
    <text evidence="1">The sequence shown here is derived from an EMBL/GenBank/DDBJ whole genome shotgun (WGS) entry which is preliminary data.</text>
</comment>
<evidence type="ECO:0000313" key="2">
    <source>
        <dbReference type="Proteomes" id="UP000315400"/>
    </source>
</evidence>
<dbReference type="Proteomes" id="UP000315400">
    <property type="component" value="Unassembled WGS sequence"/>
</dbReference>
<accession>A0A540VQ57</accession>
<proteinExistence type="predicted"/>
<dbReference type="AlphaFoldDB" id="A0A540VQ57"/>
<protein>
    <recommendedName>
        <fullName evidence="3">Phage head morphogenesis domain-containing protein</fullName>
    </recommendedName>
</protein>
<name>A0A540VQ57_9GAMM</name>
<evidence type="ECO:0000313" key="1">
    <source>
        <dbReference type="EMBL" id="TQE98901.1"/>
    </source>
</evidence>
<dbReference type="EMBL" id="VIFK01000117">
    <property type="protein sequence ID" value="TQE98901.1"/>
    <property type="molecule type" value="Genomic_DNA"/>
</dbReference>
<evidence type="ECO:0008006" key="3">
    <source>
        <dbReference type="Google" id="ProtNLM"/>
    </source>
</evidence>
<reference evidence="1 2" key="1">
    <citation type="submission" date="2019-06" db="EMBL/GenBank/DDBJ databases">
        <title>Metagenome assembled Genome of Spiribacter salinus SL48-SHIP from the microbial mat of Salt Lake 48 (Novosibirsk region, Russia).</title>
        <authorList>
            <person name="Shipova A."/>
            <person name="Rozanov A.S."/>
            <person name="Bryanskaya A.V."/>
            <person name="Peltek S.E."/>
        </authorList>
    </citation>
    <scope>NUCLEOTIDE SEQUENCE [LARGE SCALE GENOMIC DNA]</scope>
    <source>
        <strain evidence="1">SL48-SHIP-2</strain>
    </source>
</reference>
<sequence>MEVVDELSAFLESVSLDELRGIMDVALKDTWRRQSREAIGVARELLNERGLTRAELRNLTREIAPALGFELGRQTRETVDEVVDLSYRLGQEQVGLGLTSTFNRTDVRAIRWLEEHHEFWIGNRYDDATQARIVRAGQEVLERGLGRAEAGRVFAGEFPELLSKDESYWELLSNNTVTRSSEFGRVEGYVKSGVQRIRIDAVIDRRTSDICEEMDGKVYEVDLLVEQRDALMDAEDPEDVKAVAPWPASAEELRDKSEAQLAAEGVVMPPYHGNCRTRTVIL</sequence>